<comment type="caution">
    <text evidence="1">The sequence shown here is derived from an EMBL/GenBank/DDBJ whole genome shotgun (WGS) entry which is preliminary data.</text>
</comment>
<accession>A0A8J7AXQ5</accession>
<sequence>MAIESPLEPDWLLSLATVPLITTLLAGRLLADWAQQVGWASEEIFRGERLPVLPIALLSEPLPEDES</sequence>
<proteinExistence type="predicted"/>
<name>A0A8J7AXQ5_9CYAN</name>
<protein>
    <submittedName>
        <fullName evidence="1">Uncharacterized protein</fullName>
    </submittedName>
</protein>
<organism evidence="1 2">
    <name type="scientific">Vasconcelosia minhoensis LEGE 07310</name>
    <dbReference type="NCBI Taxonomy" id="915328"/>
    <lineage>
        <taxon>Bacteria</taxon>
        <taxon>Bacillati</taxon>
        <taxon>Cyanobacteriota</taxon>
        <taxon>Cyanophyceae</taxon>
        <taxon>Nodosilineales</taxon>
        <taxon>Cymatolegaceae</taxon>
        <taxon>Vasconcelosia</taxon>
        <taxon>Vasconcelosia minhoensis</taxon>
    </lineage>
</organism>
<dbReference type="EMBL" id="JADEXG010000025">
    <property type="protein sequence ID" value="MBE9078012.1"/>
    <property type="molecule type" value="Genomic_DNA"/>
</dbReference>
<evidence type="ECO:0000313" key="1">
    <source>
        <dbReference type="EMBL" id="MBE9078012.1"/>
    </source>
</evidence>
<dbReference type="Proteomes" id="UP000636505">
    <property type="component" value="Unassembled WGS sequence"/>
</dbReference>
<keyword evidence="2" id="KW-1185">Reference proteome</keyword>
<dbReference type="AlphaFoldDB" id="A0A8J7AXQ5"/>
<gene>
    <name evidence="1" type="ORF">IQ241_12030</name>
</gene>
<reference evidence="1" key="1">
    <citation type="submission" date="2020-10" db="EMBL/GenBank/DDBJ databases">
        <authorList>
            <person name="Castelo-Branco R."/>
            <person name="Eusebio N."/>
            <person name="Adriana R."/>
            <person name="Vieira A."/>
            <person name="Brugerolle De Fraissinette N."/>
            <person name="Rezende De Castro R."/>
            <person name="Schneider M.P."/>
            <person name="Vasconcelos V."/>
            <person name="Leao P.N."/>
        </authorList>
    </citation>
    <scope>NUCLEOTIDE SEQUENCE</scope>
    <source>
        <strain evidence="1">LEGE 07310</strain>
    </source>
</reference>
<evidence type="ECO:0000313" key="2">
    <source>
        <dbReference type="Proteomes" id="UP000636505"/>
    </source>
</evidence>